<protein>
    <recommendedName>
        <fullName evidence="3">NADH-quinone oxidoreductase subunit C</fullName>
        <ecNumber evidence="3">7.1.1.-</ecNumber>
    </recommendedName>
    <alternativeName>
        <fullName evidence="3">NADH dehydrogenase I subunit C</fullName>
    </alternativeName>
    <alternativeName>
        <fullName evidence="3">NDH-1 subunit C</fullName>
    </alternativeName>
</protein>
<dbReference type="InterPro" id="IPR010218">
    <property type="entry name" value="NADH_DH_suC"/>
</dbReference>
<evidence type="ECO:0000256" key="3">
    <source>
        <dbReference type="HAMAP-Rule" id="MF_01357"/>
    </source>
</evidence>
<dbReference type="PANTHER" id="PTHR10884">
    <property type="entry name" value="NADH DEHYDROGENASE UBIQUINONE IRON-SULFUR PROTEIN 3"/>
    <property type="match status" value="1"/>
</dbReference>
<dbReference type="EC" id="7.1.1.-" evidence="3"/>
<keyword evidence="7" id="KW-0560">Oxidoreductase</keyword>
<dbReference type="HAMAP" id="MF_01357">
    <property type="entry name" value="NDH1_NuoC"/>
    <property type="match status" value="1"/>
</dbReference>
<comment type="similarity">
    <text evidence="1 3 4">Belongs to the complex I 30 kDa subunit family.</text>
</comment>
<evidence type="ECO:0000256" key="1">
    <source>
        <dbReference type="ARBA" id="ARBA00007569"/>
    </source>
</evidence>
<keyword evidence="3 4" id="KW-1278">Translocase</keyword>
<proteinExistence type="inferred from homology"/>
<keyword evidence="3" id="KW-0472">Membrane</keyword>
<dbReference type="GO" id="GO:0050136">
    <property type="term" value="F:NADH dehydrogenase (quinone) (non-electrogenic) activity"/>
    <property type="evidence" value="ECO:0007669"/>
    <property type="project" value="UniProtKB-UniRule"/>
</dbReference>
<dbReference type="InterPro" id="IPR020396">
    <property type="entry name" value="NADH_UbQ_OxRdtase_CS"/>
</dbReference>
<dbReference type="GO" id="GO:0005886">
    <property type="term" value="C:plasma membrane"/>
    <property type="evidence" value="ECO:0007669"/>
    <property type="project" value="UniProtKB-SubCell"/>
</dbReference>
<dbReference type="PANTHER" id="PTHR10884:SF14">
    <property type="entry name" value="NADH DEHYDROGENASE [UBIQUINONE] IRON-SULFUR PROTEIN 3, MITOCHONDRIAL"/>
    <property type="match status" value="1"/>
</dbReference>
<dbReference type="InterPro" id="IPR037232">
    <property type="entry name" value="NADH_quin_OxRdtase_su_C/D-like"/>
</dbReference>
<comment type="subcellular location">
    <subcellularLocation>
        <location evidence="3">Cell membrane</location>
        <topology evidence="3">Peripheral membrane protein</topology>
        <orientation evidence="3">Cytoplasmic side</orientation>
    </subcellularLocation>
</comment>
<comment type="function">
    <text evidence="3">NDH-1 shuttles electrons from NADH, via FMN and iron-sulfur (Fe-S) centers, to quinones in the respiratory chain. The immediate electron acceptor for the enzyme in this species is believed to be ubiquinone. Couples the redox reaction to proton translocation (for every two electrons transferred, four hydrogen ions are translocated across the cytoplasmic membrane), and thus conserves the redox energy in a proton gradient.</text>
</comment>
<gene>
    <name evidence="3 7" type="primary">nuoC</name>
    <name evidence="7" type="ORF">KM92DES2_10553</name>
</gene>
<dbReference type="GO" id="GO:0008137">
    <property type="term" value="F:NADH dehydrogenase (ubiquinone) activity"/>
    <property type="evidence" value="ECO:0007669"/>
    <property type="project" value="InterPro"/>
</dbReference>
<evidence type="ECO:0000256" key="2">
    <source>
        <dbReference type="ARBA" id="ARBA00022448"/>
    </source>
</evidence>
<reference evidence="7" key="1">
    <citation type="submission" date="2016-04" db="EMBL/GenBank/DDBJ databases">
        <authorList>
            <person name="Evans L.H."/>
            <person name="Alamgir A."/>
            <person name="Owens N."/>
            <person name="Weber N.D."/>
            <person name="Virtaneva K."/>
            <person name="Barbian K."/>
            <person name="Babar A."/>
            <person name="Rosenke K."/>
        </authorList>
    </citation>
    <scope>NUCLEOTIDE SEQUENCE</scope>
    <source>
        <strain evidence="7">92-2</strain>
    </source>
</reference>
<evidence type="ECO:0000256" key="5">
    <source>
        <dbReference type="RuleBase" id="RU003582"/>
    </source>
</evidence>
<dbReference type="Pfam" id="PF00329">
    <property type="entry name" value="Complex1_30kDa"/>
    <property type="match status" value="1"/>
</dbReference>
<evidence type="ECO:0000256" key="4">
    <source>
        <dbReference type="RuleBase" id="RU003456"/>
    </source>
</evidence>
<keyword evidence="3 4" id="KW-0520">NAD</keyword>
<dbReference type="GO" id="GO:0048038">
    <property type="term" value="F:quinone binding"/>
    <property type="evidence" value="ECO:0007669"/>
    <property type="project" value="UniProtKB-KW"/>
</dbReference>
<evidence type="ECO:0000313" key="7">
    <source>
        <dbReference type="EMBL" id="SBV94624.1"/>
    </source>
</evidence>
<dbReference type="EMBL" id="FLUP01000001">
    <property type="protein sequence ID" value="SBV94624.1"/>
    <property type="molecule type" value="Genomic_DNA"/>
</dbReference>
<sequence length="186" mass="21460">MESLEIARLLREAFPQEVLDIQEFRGQAAVLLRHGRILDVLVYAREHFDMMHLRSLCGVDNSRRKQEGLGAFEVVYNLYSVNQRIALRLRVQLDDPDAGIDSAVPLWPVANWLEREVFDLMGIHFKGHPDLRRILLPDDWQGHPLRKAYPVRIPSRGVPEWSGLTELREHARAADALSWQGGEKHE</sequence>
<name>A0A212J5G1_9BACT</name>
<keyword evidence="3" id="KW-1003">Cell membrane</keyword>
<evidence type="ECO:0000259" key="6">
    <source>
        <dbReference type="Pfam" id="PF00329"/>
    </source>
</evidence>
<dbReference type="Gene3D" id="3.30.460.80">
    <property type="entry name" value="NADH:ubiquinone oxidoreductase, 30kDa subunit"/>
    <property type="match status" value="1"/>
</dbReference>
<dbReference type="SUPFAM" id="SSF143243">
    <property type="entry name" value="Nqo5-like"/>
    <property type="match status" value="1"/>
</dbReference>
<comment type="catalytic activity">
    <reaction evidence="3 5">
        <text>a quinone + NADH + 5 H(+)(in) = a quinol + NAD(+) + 4 H(+)(out)</text>
        <dbReference type="Rhea" id="RHEA:57888"/>
        <dbReference type="ChEBI" id="CHEBI:15378"/>
        <dbReference type="ChEBI" id="CHEBI:24646"/>
        <dbReference type="ChEBI" id="CHEBI:57540"/>
        <dbReference type="ChEBI" id="CHEBI:57945"/>
        <dbReference type="ChEBI" id="CHEBI:132124"/>
    </reaction>
</comment>
<organism evidence="7">
    <name type="scientific">uncultured Desulfovibrio sp</name>
    <dbReference type="NCBI Taxonomy" id="167968"/>
    <lineage>
        <taxon>Bacteria</taxon>
        <taxon>Pseudomonadati</taxon>
        <taxon>Thermodesulfobacteriota</taxon>
        <taxon>Desulfovibrionia</taxon>
        <taxon>Desulfovibrionales</taxon>
        <taxon>Desulfovibrionaceae</taxon>
        <taxon>Desulfovibrio</taxon>
        <taxon>environmental samples</taxon>
    </lineage>
</organism>
<keyword evidence="2 3" id="KW-0813">Transport</keyword>
<dbReference type="NCBIfam" id="TIGR01961">
    <property type="entry name" value="NuoC_fam"/>
    <property type="match status" value="1"/>
</dbReference>
<dbReference type="RefSeq" id="WP_192111323.1">
    <property type="nucleotide sequence ID" value="NZ_CABUEN010000005.1"/>
</dbReference>
<dbReference type="InterPro" id="IPR001268">
    <property type="entry name" value="NADH_UbQ_OxRdtase_30kDa_su"/>
</dbReference>
<feature type="domain" description="NADH:ubiquinone oxidoreductase 30kDa subunit" evidence="6">
    <location>
        <begin position="34"/>
        <end position="152"/>
    </location>
</feature>
<comment type="subunit">
    <text evidence="3">NDH-1 is composed of 14 different subunits. Subunits NuoB, C, D, E, F, and G constitute the peripheral sector of the complex.</text>
</comment>
<keyword evidence="3 5" id="KW-0874">Quinone</keyword>
<accession>A0A212J5G1</accession>
<keyword evidence="3" id="KW-0830">Ubiquinone</keyword>
<dbReference type="AlphaFoldDB" id="A0A212J5G1"/>
<dbReference type="PROSITE" id="PS00542">
    <property type="entry name" value="COMPLEX1_30K"/>
    <property type="match status" value="1"/>
</dbReference>